<gene>
    <name evidence="4" type="ORF">E1B28_013235</name>
</gene>
<reference evidence="4" key="1">
    <citation type="journal article" date="2021" name="Genome Biol. Evol.">
        <title>The assembled and annotated genome of the fairy-ring fungus Marasmius oreades.</title>
        <authorList>
            <person name="Hiltunen M."/>
            <person name="Ament-Velasquez S.L."/>
            <person name="Johannesson H."/>
        </authorList>
    </citation>
    <scope>NUCLEOTIDE SEQUENCE</scope>
    <source>
        <strain evidence="4">03SP1</strain>
    </source>
</reference>
<keyword evidence="5" id="KW-1185">Reference proteome</keyword>
<name>A0A9P7RP62_9AGAR</name>
<dbReference type="AlphaFoldDB" id="A0A9P7RP62"/>
<sequence length="98" mass="10526">MEPVGNVRLPDRDDHKGIDELARSSVFSLRHPSGTAAMSRKGNKEGVVDPSLRLKGAAGVRIVDASVFPFLPGTHTHTPVFIVAERAADLLKKEGGNR</sequence>
<dbReference type="GO" id="GO:0050660">
    <property type="term" value="F:flavin adenine dinucleotide binding"/>
    <property type="evidence" value="ECO:0007669"/>
    <property type="project" value="InterPro"/>
</dbReference>
<dbReference type="EMBL" id="CM032189">
    <property type="protein sequence ID" value="KAG7087254.1"/>
    <property type="molecule type" value="Genomic_DNA"/>
</dbReference>
<dbReference type="OrthoDB" id="269227at2759"/>
<dbReference type="Gene3D" id="3.50.50.60">
    <property type="entry name" value="FAD/NAD(P)-binding domain"/>
    <property type="match status" value="1"/>
</dbReference>
<dbReference type="SUPFAM" id="SSF51905">
    <property type="entry name" value="FAD/NAD(P)-binding domain"/>
    <property type="match status" value="1"/>
</dbReference>
<proteinExistence type="inferred from homology"/>
<dbReference type="Gene3D" id="3.30.560.10">
    <property type="entry name" value="Glucose Oxidase, domain 3"/>
    <property type="match status" value="1"/>
</dbReference>
<evidence type="ECO:0000256" key="1">
    <source>
        <dbReference type="ARBA" id="ARBA00001974"/>
    </source>
</evidence>
<dbReference type="InterPro" id="IPR012132">
    <property type="entry name" value="GMC_OxRdtase"/>
</dbReference>
<dbReference type="InterPro" id="IPR007867">
    <property type="entry name" value="GMC_OxRtase_C"/>
</dbReference>
<dbReference type="Pfam" id="PF05199">
    <property type="entry name" value="GMC_oxred_C"/>
    <property type="match status" value="1"/>
</dbReference>
<dbReference type="RefSeq" id="XP_043003725.1">
    <property type="nucleotide sequence ID" value="XM_043158380.1"/>
</dbReference>
<dbReference type="GO" id="GO:0016614">
    <property type="term" value="F:oxidoreductase activity, acting on CH-OH group of donors"/>
    <property type="evidence" value="ECO:0007669"/>
    <property type="project" value="InterPro"/>
</dbReference>
<evidence type="ECO:0000313" key="5">
    <source>
        <dbReference type="Proteomes" id="UP001049176"/>
    </source>
</evidence>
<organism evidence="4 5">
    <name type="scientific">Marasmius oreades</name>
    <name type="common">fairy-ring Marasmius</name>
    <dbReference type="NCBI Taxonomy" id="181124"/>
    <lineage>
        <taxon>Eukaryota</taxon>
        <taxon>Fungi</taxon>
        <taxon>Dikarya</taxon>
        <taxon>Basidiomycota</taxon>
        <taxon>Agaricomycotina</taxon>
        <taxon>Agaricomycetes</taxon>
        <taxon>Agaricomycetidae</taxon>
        <taxon>Agaricales</taxon>
        <taxon>Marasmiineae</taxon>
        <taxon>Marasmiaceae</taxon>
        <taxon>Marasmius</taxon>
    </lineage>
</organism>
<dbReference type="PANTHER" id="PTHR11552:SF147">
    <property type="entry name" value="CHOLINE DEHYDROGENASE, MITOCHONDRIAL"/>
    <property type="match status" value="1"/>
</dbReference>
<evidence type="ECO:0000256" key="2">
    <source>
        <dbReference type="ARBA" id="ARBA00010790"/>
    </source>
</evidence>
<feature type="domain" description="Glucose-methanol-choline oxidoreductase C-terminal" evidence="3">
    <location>
        <begin position="9"/>
        <end position="84"/>
    </location>
</feature>
<evidence type="ECO:0000313" key="4">
    <source>
        <dbReference type="EMBL" id="KAG7087254.1"/>
    </source>
</evidence>
<evidence type="ECO:0000259" key="3">
    <source>
        <dbReference type="Pfam" id="PF05199"/>
    </source>
</evidence>
<comment type="cofactor">
    <cofactor evidence="1">
        <name>FAD</name>
        <dbReference type="ChEBI" id="CHEBI:57692"/>
    </cofactor>
</comment>
<dbReference type="KEGG" id="more:E1B28_013235"/>
<dbReference type="GeneID" id="66082310"/>
<protein>
    <recommendedName>
        <fullName evidence="3">Glucose-methanol-choline oxidoreductase C-terminal domain-containing protein</fullName>
    </recommendedName>
</protein>
<comment type="caution">
    <text evidence="4">The sequence shown here is derived from an EMBL/GenBank/DDBJ whole genome shotgun (WGS) entry which is preliminary data.</text>
</comment>
<comment type="similarity">
    <text evidence="2">Belongs to the GMC oxidoreductase family.</text>
</comment>
<dbReference type="InterPro" id="IPR036188">
    <property type="entry name" value="FAD/NAD-bd_sf"/>
</dbReference>
<dbReference type="PANTHER" id="PTHR11552">
    <property type="entry name" value="GLUCOSE-METHANOL-CHOLINE GMC OXIDOREDUCTASE"/>
    <property type="match status" value="1"/>
</dbReference>
<dbReference type="Proteomes" id="UP001049176">
    <property type="component" value="Chromosome 9"/>
</dbReference>
<accession>A0A9P7RP62</accession>